<evidence type="ECO:0000256" key="1">
    <source>
        <dbReference type="SAM" id="MobiDB-lite"/>
    </source>
</evidence>
<keyword evidence="4" id="KW-1185">Reference proteome</keyword>
<sequence length="375" mass="40090" precursor="true">MRHKQLSKRRVIPALGLLIPLTALCLSSPALAQSGADPNSPPPTLEQFVVDPDSPPPTLAQSGANLSSRLMTLAQSGADSHSPPPAAEAPQSAAEHEHPEHGSMATVGKKLSNPTSDIWALTVAWGLPTFYDGDINLGNPKVGLSATAQPVLPIPLYGEGDNEWRLITRPIIPLLFRQPVPIGFNDFDKEAAIGDIQLPLLLAPPTDSFNPPGGKWILAGGPVFEFPTATSDDLGSNQTSAGIAMALGYANEKITALIFPNYFWHVSDNGQGDRPDTSKGSMLYQFSYRLGDGWEITAAPTITYNDKAPPANKWNVPVGILVGKTFPIFGHPVKILGGVEYSVVSQDDFGKRAQFRLNITPVIPSLIQKPLFGGR</sequence>
<proteinExistence type="predicted"/>
<dbReference type="Proteomes" id="UP000095672">
    <property type="component" value="Chromosome"/>
</dbReference>
<organism evidence="3 4">
    <name type="scientific">Microbulbifer aggregans</name>
    <dbReference type="NCBI Taxonomy" id="1769779"/>
    <lineage>
        <taxon>Bacteria</taxon>
        <taxon>Pseudomonadati</taxon>
        <taxon>Pseudomonadota</taxon>
        <taxon>Gammaproteobacteria</taxon>
        <taxon>Cellvibrionales</taxon>
        <taxon>Microbulbiferaceae</taxon>
        <taxon>Microbulbifer</taxon>
    </lineage>
</organism>
<evidence type="ECO:0000313" key="4">
    <source>
        <dbReference type="Proteomes" id="UP000095672"/>
    </source>
</evidence>
<name>A0A1C9W8W4_9GAMM</name>
<keyword evidence="2" id="KW-0732">Signal</keyword>
<feature type="region of interest" description="Disordered" evidence="1">
    <location>
        <begin position="32"/>
        <end position="109"/>
    </location>
</feature>
<feature type="compositionally biased region" description="Polar residues" evidence="1">
    <location>
        <begin position="59"/>
        <end position="79"/>
    </location>
</feature>
<reference evidence="4" key="1">
    <citation type="submission" date="2016-01" db="EMBL/GenBank/DDBJ databases">
        <title>Complete genome sequence of Microbulbifer sp. CCB-MM1, a halophile isolated from Matang Mangrove Forest, Perak.</title>
        <authorList>
            <person name="Moh T.H."/>
            <person name="Dinesh B."/>
            <person name="Lau N.-S."/>
            <person name="Go F."/>
            <person name="Alexander Chong S.-C."/>
        </authorList>
    </citation>
    <scope>NUCLEOTIDE SEQUENCE [LARGE SCALE GENOMIC DNA]</scope>
    <source>
        <strain evidence="4">CCB-MM1</strain>
    </source>
</reference>
<feature type="chain" id="PRO_5008895572" description="MetA-pathway of phenol degradation" evidence="2">
    <location>
        <begin position="33"/>
        <end position="375"/>
    </location>
</feature>
<dbReference type="KEGG" id="micc:AUP74_02168"/>
<dbReference type="AlphaFoldDB" id="A0A1C9W8W4"/>
<gene>
    <name evidence="3" type="ORF">AUP74_02168</name>
</gene>
<accession>A0A1C9W8W4</accession>
<evidence type="ECO:0000256" key="2">
    <source>
        <dbReference type="SAM" id="SignalP"/>
    </source>
</evidence>
<protein>
    <recommendedName>
        <fullName evidence="5">MetA-pathway of phenol degradation</fullName>
    </recommendedName>
</protein>
<dbReference type="EMBL" id="CP014143">
    <property type="protein sequence ID" value="AOS97584.1"/>
    <property type="molecule type" value="Genomic_DNA"/>
</dbReference>
<evidence type="ECO:0000313" key="3">
    <source>
        <dbReference type="EMBL" id="AOS97584.1"/>
    </source>
</evidence>
<dbReference type="STRING" id="1769779.AUP74_02168"/>
<feature type="signal peptide" evidence="2">
    <location>
        <begin position="1"/>
        <end position="32"/>
    </location>
</feature>
<evidence type="ECO:0008006" key="5">
    <source>
        <dbReference type="Google" id="ProtNLM"/>
    </source>
</evidence>